<dbReference type="Gene3D" id="3.30.160.60">
    <property type="entry name" value="Classic Zinc Finger"/>
    <property type="match status" value="1"/>
</dbReference>
<sequence length="740" mass="81120">MASTASQNFNSTARPFSSTTNSRNVPVFHNTSHPTSNTTTTTFPFDDFELYEPAVYHKALTILQQSANSDTTESFPNPRTRLHNPTPTTAASQNGFAVGGGEHQTTSGGGVSNYDWPTSMYHPHLSHNSMGGPVAAQNKGVKRARSHQRTPSASTIGSNGPASPYMSTGSYPGIVNSDFAPRSPAYYADQGLPKHLPTPSQTPTDSAFSNAGYISSQAAHLPNAHLAMKDFGMNHHNPEDYNPDFAPPSRQSMSSYGNDSPATPQSGVGDDQKQYSLPQNGELEADRALDMLDYLLFVESDYNQPQQRQNNPNVQLFRTESQAYQDELYNPNAMYNPQPAKASNSYLSPNPRNLINERLQTANLARSASPASAMSRERSPFRDGSPLAPSKDWRSQGAPVGTAASMRQQQKQEAADAEYAQHRVQLRREPTKTISPKDAVLEYNESDQPSLFQDSIPAGYERHLGGTEQWPTNNYMAPASSFGDLSMNGQQSMSFRNATSADTGYSATGFDFPRNLPQGPEQMQSNPFQSNYQNAAKMNEFAEQTPAFPASIPSMETSHSDAGVPPSSQDSSGQTSMPQRPDDTRANTGTYTCTYHGCSQRFESHGSLQKHKRDYHRSQQQIKDNASTSGTGSASPRSTESPAPSTSGMTSAAILARNSQAGPHKCTRINPSTGKPCSTIFSRPYDLTRHEDTIHNNRKQKVRCPMCREEKTFSRNDALTRHMRVVHPEVEAFGKRGRRD</sequence>
<feature type="region of interest" description="Disordered" evidence="2">
    <location>
        <begin position="604"/>
        <end position="649"/>
    </location>
</feature>
<dbReference type="Pfam" id="PF00096">
    <property type="entry name" value="zf-C2H2"/>
    <property type="match status" value="1"/>
</dbReference>
<keyword evidence="1" id="KW-0479">Metal-binding</keyword>
<keyword evidence="5" id="KW-1185">Reference proteome</keyword>
<evidence type="ECO:0000259" key="3">
    <source>
        <dbReference type="PROSITE" id="PS50157"/>
    </source>
</evidence>
<dbReference type="AlphaFoldDB" id="A0AAI8W1W2"/>
<organism evidence="4 5">
    <name type="scientific">Lecanosticta acicola</name>
    <dbReference type="NCBI Taxonomy" id="111012"/>
    <lineage>
        <taxon>Eukaryota</taxon>
        <taxon>Fungi</taxon>
        <taxon>Dikarya</taxon>
        <taxon>Ascomycota</taxon>
        <taxon>Pezizomycotina</taxon>
        <taxon>Dothideomycetes</taxon>
        <taxon>Dothideomycetidae</taxon>
        <taxon>Mycosphaerellales</taxon>
        <taxon>Mycosphaerellaceae</taxon>
        <taxon>Lecanosticta</taxon>
    </lineage>
</organism>
<feature type="region of interest" description="Disordered" evidence="2">
    <location>
        <begin position="186"/>
        <end position="209"/>
    </location>
</feature>
<name>A0AAI8W1W2_9PEZI</name>
<dbReference type="InterPro" id="IPR036236">
    <property type="entry name" value="Znf_C2H2_sf"/>
</dbReference>
<feature type="compositionally biased region" description="Low complexity" evidence="2">
    <location>
        <begin position="365"/>
        <end position="374"/>
    </location>
</feature>
<dbReference type="SUPFAM" id="SSF57667">
    <property type="entry name" value="beta-beta-alpha zinc fingers"/>
    <property type="match status" value="1"/>
</dbReference>
<dbReference type="GO" id="GO:0005634">
    <property type="term" value="C:nucleus"/>
    <property type="evidence" value="ECO:0007669"/>
    <property type="project" value="TreeGrafter"/>
</dbReference>
<protein>
    <submittedName>
        <fullName evidence="4">Zinc finger rsv2</fullName>
    </submittedName>
</protein>
<feature type="region of interest" description="Disordered" evidence="2">
    <location>
        <begin position="128"/>
        <end position="164"/>
    </location>
</feature>
<reference evidence="4" key="1">
    <citation type="submission" date="2023-11" db="EMBL/GenBank/DDBJ databases">
        <authorList>
            <person name="Alioto T."/>
            <person name="Alioto T."/>
            <person name="Gomez Garrido J."/>
        </authorList>
    </citation>
    <scope>NUCLEOTIDE SEQUENCE</scope>
</reference>
<comment type="caution">
    <text evidence="4">The sequence shown here is derived from an EMBL/GenBank/DDBJ whole genome shotgun (WGS) entry which is preliminary data.</text>
</comment>
<evidence type="ECO:0000313" key="4">
    <source>
        <dbReference type="EMBL" id="CAK3763974.1"/>
    </source>
</evidence>
<feature type="compositionally biased region" description="Gly residues" evidence="2">
    <location>
        <begin position="97"/>
        <end position="111"/>
    </location>
</feature>
<feature type="region of interest" description="Disordered" evidence="2">
    <location>
        <begin position="1"/>
        <end position="36"/>
    </location>
</feature>
<dbReference type="PROSITE" id="PS00028">
    <property type="entry name" value="ZINC_FINGER_C2H2_1"/>
    <property type="match status" value="1"/>
</dbReference>
<feature type="compositionally biased region" description="Polar residues" evidence="2">
    <location>
        <begin position="566"/>
        <end position="578"/>
    </location>
</feature>
<feature type="region of interest" description="Disordered" evidence="2">
    <location>
        <begin position="506"/>
        <end position="528"/>
    </location>
</feature>
<feature type="compositionally biased region" description="Polar residues" evidence="2">
    <location>
        <begin position="249"/>
        <end position="266"/>
    </location>
</feature>
<dbReference type="SMART" id="SM00355">
    <property type="entry name" value="ZnF_C2H2"/>
    <property type="match status" value="3"/>
</dbReference>
<feature type="compositionally biased region" description="Polar residues" evidence="2">
    <location>
        <begin position="198"/>
        <end position="209"/>
    </location>
</feature>
<feature type="compositionally biased region" description="Polar residues" evidence="2">
    <location>
        <begin position="149"/>
        <end position="164"/>
    </location>
</feature>
<evidence type="ECO:0000313" key="5">
    <source>
        <dbReference type="Proteomes" id="UP001296104"/>
    </source>
</evidence>
<feature type="region of interest" description="Disordered" evidence="2">
    <location>
        <begin position="230"/>
        <end position="276"/>
    </location>
</feature>
<proteinExistence type="predicted"/>
<dbReference type="PANTHER" id="PTHR46179:SF19">
    <property type="entry name" value="C2H2 FINGER DOMAIN TRANSCRIPTION FACTOR (EUROFUNG)-RELATED"/>
    <property type="match status" value="1"/>
</dbReference>
<feature type="compositionally biased region" description="Polar residues" evidence="2">
    <location>
        <begin position="618"/>
        <end position="649"/>
    </location>
</feature>
<feature type="region of interest" description="Disordered" evidence="2">
    <location>
        <begin position="67"/>
        <end position="115"/>
    </location>
</feature>
<dbReference type="InterPro" id="IPR013087">
    <property type="entry name" value="Znf_C2H2_type"/>
</dbReference>
<feature type="domain" description="C2H2-type" evidence="3">
    <location>
        <begin position="591"/>
        <end position="621"/>
    </location>
</feature>
<dbReference type="InterPro" id="IPR051061">
    <property type="entry name" value="Zinc_finger_trans_reg"/>
</dbReference>
<dbReference type="EMBL" id="CAVMBE010000001">
    <property type="protein sequence ID" value="CAK3763974.1"/>
    <property type="molecule type" value="Genomic_DNA"/>
</dbReference>
<feature type="region of interest" description="Disordered" evidence="2">
    <location>
        <begin position="550"/>
        <end position="588"/>
    </location>
</feature>
<keyword evidence="1" id="KW-0863">Zinc-finger</keyword>
<feature type="domain" description="C2H2-type" evidence="3">
    <location>
        <begin position="664"/>
        <end position="700"/>
    </location>
</feature>
<dbReference type="Proteomes" id="UP001296104">
    <property type="component" value="Unassembled WGS sequence"/>
</dbReference>
<keyword evidence="1" id="KW-0862">Zinc</keyword>
<dbReference type="GO" id="GO:0008270">
    <property type="term" value="F:zinc ion binding"/>
    <property type="evidence" value="ECO:0007669"/>
    <property type="project" value="UniProtKB-KW"/>
</dbReference>
<gene>
    <name evidence="4" type="ORF">LECACI_7A000337</name>
</gene>
<feature type="compositionally biased region" description="Polar residues" evidence="2">
    <location>
        <begin position="1"/>
        <end position="24"/>
    </location>
</feature>
<feature type="compositionally biased region" description="Polar residues" evidence="2">
    <location>
        <begin position="67"/>
        <end position="95"/>
    </location>
</feature>
<dbReference type="GO" id="GO:0006357">
    <property type="term" value="P:regulation of transcription by RNA polymerase II"/>
    <property type="evidence" value="ECO:0007669"/>
    <property type="project" value="TreeGrafter"/>
</dbReference>
<accession>A0AAI8W1W2</accession>
<dbReference type="PROSITE" id="PS50157">
    <property type="entry name" value="ZINC_FINGER_C2H2_2"/>
    <property type="match status" value="2"/>
</dbReference>
<dbReference type="PANTHER" id="PTHR46179">
    <property type="entry name" value="ZINC FINGER PROTEIN"/>
    <property type="match status" value="1"/>
</dbReference>
<evidence type="ECO:0000256" key="2">
    <source>
        <dbReference type="SAM" id="MobiDB-lite"/>
    </source>
</evidence>
<evidence type="ECO:0000256" key="1">
    <source>
        <dbReference type="PROSITE-ProRule" id="PRU00042"/>
    </source>
</evidence>
<feature type="region of interest" description="Disordered" evidence="2">
    <location>
        <begin position="364"/>
        <end position="425"/>
    </location>
</feature>